<protein>
    <submittedName>
        <fullName evidence="2">ParA family protein</fullName>
    </submittedName>
</protein>
<gene>
    <name evidence="2" type="ORF">HLQ16_11460</name>
</gene>
<dbReference type="CDD" id="cd02042">
    <property type="entry name" value="ParAB_family"/>
    <property type="match status" value="1"/>
</dbReference>
<dbReference type="Gene3D" id="3.40.50.300">
    <property type="entry name" value="P-loop containing nucleotide triphosphate hydrolases"/>
    <property type="match status" value="1"/>
</dbReference>
<evidence type="ECO:0000313" key="3">
    <source>
        <dbReference type="Proteomes" id="UP000531659"/>
    </source>
</evidence>
<dbReference type="PANTHER" id="PTHR13696">
    <property type="entry name" value="P-LOOP CONTAINING NUCLEOSIDE TRIPHOSPHATE HYDROLASE"/>
    <property type="match status" value="1"/>
</dbReference>
<dbReference type="SUPFAM" id="SSF52540">
    <property type="entry name" value="P-loop containing nucleoside triphosphate hydrolases"/>
    <property type="match status" value="1"/>
</dbReference>
<dbReference type="InterPro" id="IPR027417">
    <property type="entry name" value="P-loop_NTPase"/>
</dbReference>
<dbReference type="InterPro" id="IPR025669">
    <property type="entry name" value="AAA_dom"/>
</dbReference>
<dbReference type="AlphaFoldDB" id="A0A7Y3SZA8"/>
<organism evidence="2 3">
    <name type="scientific">Clostridium estertheticum</name>
    <dbReference type="NCBI Taxonomy" id="238834"/>
    <lineage>
        <taxon>Bacteria</taxon>
        <taxon>Bacillati</taxon>
        <taxon>Bacillota</taxon>
        <taxon>Clostridia</taxon>
        <taxon>Eubacteriales</taxon>
        <taxon>Clostridiaceae</taxon>
        <taxon>Clostridium</taxon>
    </lineage>
</organism>
<evidence type="ECO:0000259" key="1">
    <source>
        <dbReference type="Pfam" id="PF13614"/>
    </source>
</evidence>
<accession>A0A7Y3SZA8</accession>
<dbReference type="Pfam" id="PF13614">
    <property type="entry name" value="AAA_31"/>
    <property type="match status" value="1"/>
</dbReference>
<feature type="domain" description="AAA" evidence="1">
    <location>
        <begin position="1"/>
        <end position="168"/>
    </location>
</feature>
<dbReference type="InterPro" id="IPR050678">
    <property type="entry name" value="DNA_Partitioning_ATPase"/>
</dbReference>
<proteinExistence type="predicted"/>
<sequence>MTVISLINVKGGVGKTATAINLAGAIADQKHKVLLIDNDSQSSLSQILNIKNKFTMYDLYSNSKVEFSDCIAKYNEYIHVIPNTIESSVLERELYNKKCPEHILKSKYKNFSHDYDFIIIDNSPFLGMMVQNSLCMSNYYMEIIDNSPSALQGLNMVSKIVNELKENLLIEDLKLIGILRNRFEKRTVFSRQFTEVTEEALKDDLFSAIIYDSVKYKEATAMNKTIQEYSNKHAKAYTELYYEILDRVK</sequence>
<reference evidence="2 3" key="1">
    <citation type="submission" date="2020-05" db="EMBL/GenBank/DDBJ databases">
        <title>Complete genome of Clostridium estertheticum subspecies estertheticum, isolated from Vacuum packed lamb meat from New Zealand imported to Switzerland.</title>
        <authorList>
            <person name="Wambui J."/>
            <person name="Stevens M.J.A."/>
            <person name="Stephan R."/>
        </authorList>
    </citation>
    <scope>NUCLEOTIDE SEQUENCE [LARGE SCALE GENOMIC DNA]</scope>
    <source>
        <strain evidence="2 3">CEST001</strain>
    </source>
</reference>
<dbReference type="PANTHER" id="PTHR13696:SF99">
    <property type="entry name" value="COBYRINIC ACID AC-DIAMIDE SYNTHASE"/>
    <property type="match status" value="1"/>
</dbReference>
<dbReference type="Proteomes" id="UP000531659">
    <property type="component" value="Unassembled WGS sequence"/>
</dbReference>
<dbReference type="RefSeq" id="WP_171297222.1">
    <property type="nucleotide sequence ID" value="NZ_CP087102.1"/>
</dbReference>
<name>A0A7Y3SZA8_9CLOT</name>
<comment type="caution">
    <text evidence="2">The sequence shown here is derived from an EMBL/GenBank/DDBJ whole genome shotgun (WGS) entry which is preliminary data.</text>
</comment>
<evidence type="ECO:0000313" key="2">
    <source>
        <dbReference type="EMBL" id="NNU76549.1"/>
    </source>
</evidence>
<dbReference type="EMBL" id="JABEYB010000008">
    <property type="protein sequence ID" value="NNU76549.1"/>
    <property type="molecule type" value="Genomic_DNA"/>
</dbReference>